<name>A0A5B7DJB5_PORTR</name>
<evidence type="ECO:0000313" key="1">
    <source>
        <dbReference type="EMBL" id="MPC21621.1"/>
    </source>
</evidence>
<comment type="caution">
    <text evidence="1">The sequence shown here is derived from an EMBL/GenBank/DDBJ whole genome shotgun (WGS) entry which is preliminary data.</text>
</comment>
<sequence length="63" mass="7289">MRGREVRGRAAPRLRGSKLLRPHWEAEGIFTVLEAEEQDFFIINFNWRNTLDNPANHLSGLGK</sequence>
<dbReference type="Proteomes" id="UP000324222">
    <property type="component" value="Unassembled WGS sequence"/>
</dbReference>
<dbReference type="EMBL" id="VSRR010000996">
    <property type="protein sequence ID" value="MPC21621.1"/>
    <property type="molecule type" value="Genomic_DNA"/>
</dbReference>
<evidence type="ECO:0000313" key="2">
    <source>
        <dbReference type="Proteomes" id="UP000324222"/>
    </source>
</evidence>
<proteinExistence type="predicted"/>
<keyword evidence="2" id="KW-1185">Reference proteome</keyword>
<dbReference type="AlphaFoldDB" id="A0A5B7DJB5"/>
<protein>
    <submittedName>
        <fullName evidence="1">Uncharacterized protein</fullName>
    </submittedName>
</protein>
<gene>
    <name evidence="1" type="ORF">E2C01_014611</name>
</gene>
<reference evidence="1 2" key="1">
    <citation type="submission" date="2019-05" db="EMBL/GenBank/DDBJ databases">
        <title>Another draft genome of Portunus trituberculatus and its Hox gene families provides insights of decapod evolution.</title>
        <authorList>
            <person name="Jeong J.-H."/>
            <person name="Song I."/>
            <person name="Kim S."/>
            <person name="Choi T."/>
            <person name="Kim D."/>
            <person name="Ryu S."/>
            <person name="Kim W."/>
        </authorList>
    </citation>
    <scope>NUCLEOTIDE SEQUENCE [LARGE SCALE GENOMIC DNA]</scope>
    <source>
        <tissue evidence="1">Muscle</tissue>
    </source>
</reference>
<accession>A0A5B7DJB5</accession>
<organism evidence="1 2">
    <name type="scientific">Portunus trituberculatus</name>
    <name type="common">Swimming crab</name>
    <name type="synonym">Neptunus trituberculatus</name>
    <dbReference type="NCBI Taxonomy" id="210409"/>
    <lineage>
        <taxon>Eukaryota</taxon>
        <taxon>Metazoa</taxon>
        <taxon>Ecdysozoa</taxon>
        <taxon>Arthropoda</taxon>
        <taxon>Crustacea</taxon>
        <taxon>Multicrustacea</taxon>
        <taxon>Malacostraca</taxon>
        <taxon>Eumalacostraca</taxon>
        <taxon>Eucarida</taxon>
        <taxon>Decapoda</taxon>
        <taxon>Pleocyemata</taxon>
        <taxon>Brachyura</taxon>
        <taxon>Eubrachyura</taxon>
        <taxon>Portunoidea</taxon>
        <taxon>Portunidae</taxon>
        <taxon>Portuninae</taxon>
        <taxon>Portunus</taxon>
    </lineage>
</organism>